<dbReference type="PIRSF" id="PIRSF028757">
    <property type="entry name" value="LD-carboxypeptidase"/>
    <property type="match status" value="1"/>
</dbReference>
<keyword evidence="5" id="KW-0720">Serine protease</keyword>
<dbReference type="GO" id="GO:0004180">
    <property type="term" value="F:carboxypeptidase activity"/>
    <property type="evidence" value="ECO:0007669"/>
    <property type="project" value="UniProtKB-KW"/>
</dbReference>
<evidence type="ECO:0000313" key="9">
    <source>
        <dbReference type="EMBL" id="OPX49102.1"/>
    </source>
</evidence>
<dbReference type="Gene3D" id="3.40.50.10740">
    <property type="entry name" value="Class I glutamine amidotransferase-like"/>
    <property type="match status" value="1"/>
</dbReference>
<dbReference type="CDD" id="cd07062">
    <property type="entry name" value="Peptidase_S66_mccF_like"/>
    <property type="match status" value="1"/>
</dbReference>
<dbReference type="EMBL" id="LTAY01000026">
    <property type="protein sequence ID" value="OPX49102.1"/>
    <property type="molecule type" value="Genomic_DNA"/>
</dbReference>
<dbReference type="SUPFAM" id="SSF141986">
    <property type="entry name" value="LD-carboxypeptidase A C-terminal domain-like"/>
    <property type="match status" value="1"/>
</dbReference>
<organism evidence="9 10">
    <name type="scientific">Clostridium thermobutyricum DSM 4928</name>
    <dbReference type="NCBI Taxonomy" id="1121339"/>
    <lineage>
        <taxon>Bacteria</taxon>
        <taxon>Bacillati</taxon>
        <taxon>Bacillota</taxon>
        <taxon>Clostridia</taxon>
        <taxon>Eubacteriales</taxon>
        <taxon>Clostridiaceae</taxon>
        <taxon>Clostridium</taxon>
    </lineage>
</organism>
<protein>
    <submittedName>
        <fullName evidence="9">Putative murein peptide carboxypeptidase</fullName>
        <ecNumber evidence="9">3.4.16.-</ecNumber>
    </submittedName>
</protein>
<dbReference type="AlphaFoldDB" id="A0A1V4SX00"/>
<dbReference type="InterPro" id="IPR027461">
    <property type="entry name" value="Carboxypeptidase_A_C_sf"/>
</dbReference>
<keyword evidence="2 9" id="KW-0121">Carboxypeptidase</keyword>
<dbReference type="InterPro" id="IPR029062">
    <property type="entry name" value="Class_I_gatase-like"/>
</dbReference>
<dbReference type="Gene3D" id="3.50.30.60">
    <property type="entry name" value="LD-carboxypeptidase A C-terminal domain-like"/>
    <property type="match status" value="1"/>
</dbReference>
<feature type="active site" description="Nucleophile" evidence="6">
    <location>
        <position position="103"/>
    </location>
</feature>
<dbReference type="Proteomes" id="UP000191448">
    <property type="component" value="Unassembled WGS sequence"/>
</dbReference>
<evidence type="ECO:0000256" key="4">
    <source>
        <dbReference type="ARBA" id="ARBA00022801"/>
    </source>
</evidence>
<feature type="domain" description="LD-carboxypeptidase C-terminal" evidence="8">
    <location>
        <begin position="165"/>
        <end position="278"/>
    </location>
</feature>
<evidence type="ECO:0000256" key="2">
    <source>
        <dbReference type="ARBA" id="ARBA00022645"/>
    </source>
</evidence>
<dbReference type="Pfam" id="PF17676">
    <property type="entry name" value="Peptidase_S66C"/>
    <property type="match status" value="1"/>
</dbReference>
<keyword evidence="3" id="KW-0645">Protease</keyword>
<reference evidence="9 10" key="1">
    <citation type="submission" date="2016-02" db="EMBL/GenBank/DDBJ databases">
        <title>Genome sequence of Clostridium thermobutyricum DSM 4928.</title>
        <authorList>
            <person name="Poehlein A."/>
            <person name="Daniel R."/>
        </authorList>
    </citation>
    <scope>NUCLEOTIDE SEQUENCE [LARGE SCALE GENOMIC DNA]</scope>
    <source>
        <strain evidence="9 10">DSM 4928</strain>
    </source>
</reference>
<gene>
    <name evidence="9" type="primary">ykfA_1</name>
    <name evidence="9" type="ORF">CLTHE_08560</name>
</gene>
<dbReference type="EC" id="3.4.16.-" evidence="9"/>
<dbReference type="InterPro" id="IPR003507">
    <property type="entry name" value="S66_fam"/>
</dbReference>
<evidence type="ECO:0000256" key="3">
    <source>
        <dbReference type="ARBA" id="ARBA00022670"/>
    </source>
</evidence>
<dbReference type="InterPro" id="IPR027478">
    <property type="entry name" value="LdcA_N"/>
</dbReference>
<dbReference type="OrthoDB" id="9807329at2"/>
<proteinExistence type="inferred from homology"/>
<comment type="similarity">
    <text evidence="1">Belongs to the peptidase S66 family.</text>
</comment>
<name>A0A1V4SX00_9CLOT</name>
<dbReference type="PANTHER" id="PTHR30237:SF2">
    <property type="entry name" value="MUREIN TETRAPEPTIDE CARBOXYPEPTIDASE"/>
    <property type="match status" value="1"/>
</dbReference>
<dbReference type="InterPro" id="IPR040449">
    <property type="entry name" value="Peptidase_S66_N"/>
</dbReference>
<dbReference type="InterPro" id="IPR040921">
    <property type="entry name" value="Peptidase_S66C"/>
</dbReference>
<feature type="active site" description="Charge relay system" evidence="6">
    <location>
        <position position="196"/>
    </location>
</feature>
<dbReference type="GO" id="GO:0006508">
    <property type="term" value="P:proteolysis"/>
    <property type="evidence" value="ECO:0007669"/>
    <property type="project" value="UniProtKB-KW"/>
</dbReference>
<evidence type="ECO:0000256" key="6">
    <source>
        <dbReference type="PIRSR" id="PIRSR028757-1"/>
    </source>
</evidence>
<dbReference type="SUPFAM" id="SSF52317">
    <property type="entry name" value="Class I glutamine amidotransferase-like"/>
    <property type="match status" value="1"/>
</dbReference>
<accession>A0A1V4SX00</accession>
<evidence type="ECO:0000313" key="10">
    <source>
        <dbReference type="Proteomes" id="UP000191448"/>
    </source>
</evidence>
<keyword evidence="4 9" id="KW-0378">Hydrolase</keyword>
<evidence type="ECO:0000259" key="8">
    <source>
        <dbReference type="Pfam" id="PF17676"/>
    </source>
</evidence>
<dbReference type="PANTHER" id="PTHR30237">
    <property type="entry name" value="MURAMOYLTETRAPEPTIDE CARBOXYPEPTIDASE"/>
    <property type="match status" value="1"/>
</dbReference>
<feature type="active site" description="Charge relay system" evidence="6">
    <location>
        <position position="264"/>
    </location>
</feature>
<sequence length="279" mass="31670">MKLNKIAIVACSNPITDSTNFEALKDILKDIGIDFISSKFILNNTDILNRDNSKMADEILEFFKDSSIDAIFDISGGDLANSILPYLNFEEIKKYPKPFFGYSDLTVLLNALYTKSDITTYNYQLLNLVKDKSKTQIKNFKATFNEENSSLFDFKYEFIKGDSLEGVLVGGNIRCLLKLSGTPYMPDFKNKVLFLESFSGNPYKILTFLNQIRDMDILKNLKGILIGSFTEMDNNNYIPSVNQMILKITENHNIPIAVTKEIGHQPLSKCIKIGNYIKL</sequence>
<dbReference type="GO" id="GO:0008236">
    <property type="term" value="F:serine-type peptidase activity"/>
    <property type="evidence" value="ECO:0007669"/>
    <property type="project" value="UniProtKB-KW"/>
</dbReference>
<feature type="domain" description="LD-carboxypeptidase N-terminal" evidence="7">
    <location>
        <begin position="6"/>
        <end position="121"/>
    </location>
</feature>
<comment type="caution">
    <text evidence="9">The sequence shown here is derived from an EMBL/GenBank/DDBJ whole genome shotgun (WGS) entry which is preliminary data.</text>
</comment>
<evidence type="ECO:0000256" key="1">
    <source>
        <dbReference type="ARBA" id="ARBA00010233"/>
    </source>
</evidence>
<evidence type="ECO:0000256" key="5">
    <source>
        <dbReference type="ARBA" id="ARBA00022825"/>
    </source>
</evidence>
<dbReference type="Pfam" id="PF02016">
    <property type="entry name" value="Peptidase_S66"/>
    <property type="match status" value="1"/>
</dbReference>
<evidence type="ECO:0000259" key="7">
    <source>
        <dbReference type="Pfam" id="PF02016"/>
    </source>
</evidence>
<dbReference type="RefSeq" id="WP_080022152.1">
    <property type="nucleotide sequence ID" value="NZ_LTAY01000026.1"/>
</dbReference>